<sequence>MILFPLLFVFVSTKAQDIPYPDSMGCATGQDPMADCYGASFAPTEALTQFRPQGCNTHADCYHLREPPQWCYLAPNQAWSNEGCHCDPKLSMCVVDRITQTPTGGFMEYTFCYPKQFWSCPSM</sequence>
<keyword evidence="1" id="KW-0732">Signal</keyword>
<evidence type="ECO:0000313" key="2">
    <source>
        <dbReference type="EMBL" id="KHN78870.1"/>
    </source>
</evidence>
<gene>
    <name evidence="2" type="ORF">Tcan_04076</name>
</gene>
<feature type="chain" id="PRO_5012745862" evidence="1">
    <location>
        <begin position="16"/>
        <end position="123"/>
    </location>
</feature>
<keyword evidence="3" id="KW-1185">Reference proteome</keyword>
<evidence type="ECO:0000256" key="1">
    <source>
        <dbReference type="SAM" id="SignalP"/>
    </source>
</evidence>
<comment type="caution">
    <text evidence="2">The sequence shown here is derived from an EMBL/GenBank/DDBJ whole genome shotgun (WGS) entry which is preliminary data.</text>
</comment>
<organism evidence="2 3">
    <name type="scientific">Toxocara canis</name>
    <name type="common">Canine roundworm</name>
    <dbReference type="NCBI Taxonomy" id="6265"/>
    <lineage>
        <taxon>Eukaryota</taxon>
        <taxon>Metazoa</taxon>
        <taxon>Ecdysozoa</taxon>
        <taxon>Nematoda</taxon>
        <taxon>Chromadorea</taxon>
        <taxon>Rhabditida</taxon>
        <taxon>Spirurina</taxon>
        <taxon>Ascaridomorpha</taxon>
        <taxon>Ascaridoidea</taxon>
        <taxon>Toxocaridae</taxon>
        <taxon>Toxocara</taxon>
    </lineage>
</organism>
<protein>
    <submittedName>
        <fullName evidence="2">Uncharacterized protein</fullName>
    </submittedName>
</protein>
<dbReference type="Pfam" id="PF05535">
    <property type="entry name" value="Chromadorea_ALT"/>
    <property type="match status" value="1"/>
</dbReference>
<accession>A0A0B2VD01</accession>
<dbReference type="EMBL" id="JPKZ01002008">
    <property type="protein sequence ID" value="KHN78870.1"/>
    <property type="molecule type" value="Genomic_DNA"/>
</dbReference>
<feature type="signal peptide" evidence="1">
    <location>
        <begin position="1"/>
        <end position="15"/>
    </location>
</feature>
<reference evidence="2 3" key="1">
    <citation type="submission" date="2014-11" db="EMBL/GenBank/DDBJ databases">
        <title>Genetic blueprint of the zoonotic pathogen Toxocara canis.</title>
        <authorList>
            <person name="Zhu X.-Q."/>
            <person name="Korhonen P.K."/>
            <person name="Cai H."/>
            <person name="Young N.D."/>
            <person name="Nejsum P."/>
            <person name="von Samson-Himmelstjerna G."/>
            <person name="Boag P.R."/>
            <person name="Tan P."/>
            <person name="Li Q."/>
            <person name="Min J."/>
            <person name="Yang Y."/>
            <person name="Wang X."/>
            <person name="Fang X."/>
            <person name="Hall R.S."/>
            <person name="Hofmann A."/>
            <person name="Sternberg P.W."/>
            <person name="Jex A.R."/>
            <person name="Gasser R.B."/>
        </authorList>
    </citation>
    <scope>NUCLEOTIDE SEQUENCE [LARGE SCALE GENOMIC DNA]</scope>
    <source>
        <strain evidence="2">PN_DK_2014</strain>
    </source>
</reference>
<dbReference type="AlphaFoldDB" id="A0A0B2VD01"/>
<dbReference type="InterPro" id="IPR008451">
    <property type="entry name" value="Chromadorea_ALT"/>
</dbReference>
<dbReference type="STRING" id="6265.A0A0B2VD01"/>
<name>A0A0B2VD01_TOXCA</name>
<dbReference type="OMA" id="CTPRNRF"/>
<proteinExistence type="predicted"/>
<evidence type="ECO:0000313" key="3">
    <source>
        <dbReference type="Proteomes" id="UP000031036"/>
    </source>
</evidence>
<dbReference type="Proteomes" id="UP000031036">
    <property type="component" value="Unassembled WGS sequence"/>
</dbReference>
<dbReference type="OrthoDB" id="5779160at2759"/>